<sequence length="76" mass="8185">MNAGETYTTKVATKSLGGTSSEMTGNMCPVSQRNEVKADGTLKCAFSNSIDLVKSQMSEELQKIHSVLLKFAVVSR</sequence>
<evidence type="ECO:0000313" key="1">
    <source>
        <dbReference type="EMBL" id="SMP26502.1"/>
    </source>
</evidence>
<name>A0ABY1P4W7_9RHOB</name>
<organism evidence="1 2">
    <name type="scientific">Shimia sagamensis</name>
    <dbReference type="NCBI Taxonomy" id="1566352"/>
    <lineage>
        <taxon>Bacteria</taxon>
        <taxon>Pseudomonadati</taxon>
        <taxon>Pseudomonadota</taxon>
        <taxon>Alphaproteobacteria</taxon>
        <taxon>Rhodobacterales</taxon>
        <taxon>Roseobacteraceae</taxon>
    </lineage>
</organism>
<evidence type="ECO:0000313" key="2">
    <source>
        <dbReference type="Proteomes" id="UP001157961"/>
    </source>
</evidence>
<dbReference type="Proteomes" id="UP001157961">
    <property type="component" value="Unassembled WGS sequence"/>
</dbReference>
<proteinExistence type="predicted"/>
<comment type="caution">
    <text evidence="1">The sequence shown here is derived from an EMBL/GenBank/DDBJ whole genome shotgun (WGS) entry which is preliminary data.</text>
</comment>
<gene>
    <name evidence="1" type="ORF">SAMN06265373_105256</name>
</gene>
<reference evidence="1 2" key="1">
    <citation type="submission" date="2017-05" db="EMBL/GenBank/DDBJ databases">
        <authorList>
            <person name="Varghese N."/>
            <person name="Submissions S."/>
        </authorList>
    </citation>
    <scope>NUCLEOTIDE SEQUENCE [LARGE SCALE GENOMIC DNA]</scope>
    <source>
        <strain evidence="1 2">DSM 29734</strain>
    </source>
</reference>
<dbReference type="RefSeq" id="WP_283426662.1">
    <property type="nucleotide sequence ID" value="NZ_FXTY01000005.1"/>
</dbReference>
<accession>A0ABY1P4W7</accession>
<protein>
    <submittedName>
        <fullName evidence="1">Uncharacterized protein</fullName>
    </submittedName>
</protein>
<keyword evidence="2" id="KW-1185">Reference proteome</keyword>
<dbReference type="EMBL" id="FXTY01000005">
    <property type="protein sequence ID" value="SMP26502.1"/>
    <property type="molecule type" value="Genomic_DNA"/>
</dbReference>